<dbReference type="OrthoDB" id="2573341at2759"/>
<dbReference type="EMBL" id="CP000292">
    <property type="protein sequence ID" value="ADV23274.1"/>
    <property type="molecule type" value="Genomic_DNA"/>
</dbReference>
<feature type="region of interest" description="Disordered" evidence="1">
    <location>
        <begin position="211"/>
        <end position="401"/>
    </location>
</feature>
<dbReference type="KEGG" id="cgi:CGB_G0450C"/>
<feature type="compositionally biased region" description="Low complexity" evidence="1">
    <location>
        <begin position="319"/>
        <end position="332"/>
    </location>
</feature>
<name>E6R8X1_CRYGW</name>
<reference evidence="2 3" key="1">
    <citation type="journal article" date="2011" name="MBio">
        <title>Genome variation in Cryptococcus gattii, an emerging pathogen of immunocompetent hosts.</title>
        <authorList>
            <person name="D'Souza C.A."/>
            <person name="Kronstad J.W."/>
            <person name="Taylor G."/>
            <person name="Warren R."/>
            <person name="Yuen M."/>
            <person name="Hu G."/>
            <person name="Jung W.H."/>
            <person name="Sham A."/>
            <person name="Kidd S.E."/>
            <person name="Tangen K."/>
            <person name="Lee N."/>
            <person name="Zeilmaker T."/>
            <person name="Sawkins J."/>
            <person name="McVicker G."/>
            <person name="Shah S."/>
            <person name="Gnerre S."/>
            <person name="Griggs A."/>
            <person name="Zeng Q."/>
            <person name="Bartlett K."/>
            <person name="Li W."/>
            <person name="Wang X."/>
            <person name="Heitman J."/>
            <person name="Stajich J.E."/>
            <person name="Fraser J.A."/>
            <person name="Meyer W."/>
            <person name="Carter D."/>
            <person name="Schein J."/>
            <person name="Krzywinski M."/>
            <person name="Kwon-Chung K.J."/>
            <person name="Varma A."/>
            <person name="Wang J."/>
            <person name="Brunham R."/>
            <person name="Fyfe M."/>
            <person name="Ouellette B.F."/>
            <person name="Siddiqui A."/>
            <person name="Marra M."/>
            <person name="Jones S."/>
            <person name="Holt R."/>
            <person name="Birren B.W."/>
            <person name="Galagan J.E."/>
            <person name="Cuomo C.A."/>
        </authorList>
    </citation>
    <scope>NUCLEOTIDE SEQUENCE [LARGE SCALE GENOMIC DNA]</scope>
    <source>
        <strain evidence="3">WM276 / ATCC MYA-4071</strain>
    </source>
</reference>
<organism evidence="2 3">
    <name type="scientific">Cryptococcus gattii serotype B (strain WM276 / ATCC MYA-4071)</name>
    <name type="common">Filobasidiella gattii</name>
    <name type="synonym">Cryptococcus bacillisporus</name>
    <dbReference type="NCBI Taxonomy" id="367775"/>
    <lineage>
        <taxon>Eukaryota</taxon>
        <taxon>Fungi</taxon>
        <taxon>Dikarya</taxon>
        <taxon>Basidiomycota</taxon>
        <taxon>Agaricomycotina</taxon>
        <taxon>Tremellomycetes</taxon>
        <taxon>Tremellales</taxon>
        <taxon>Cryptococcaceae</taxon>
        <taxon>Cryptococcus</taxon>
        <taxon>Cryptococcus gattii species complex</taxon>
    </lineage>
</organism>
<feature type="compositionally biased region" description="Polar residues" evidence="1">
    <location>
        <begin position="211"/>
        <end position="240"/>
    </location>
</feature>
<feature type="compositionally biased region" description="Low complexity" evidence="1">
    <location>
        <begin position="515"/>
        <end position="539"/>
    </location>
</feature>
<dbReference type="GeneID" id="10190793"/>
<gene>
    <name evidence="2" type="ordered locus">CGB_G0450C</name>
</gene>
<evidence type="ECO:0000256" key="1">
    <source>
        <dbReference type="SAM" id="MobiDB-lite"/>
    </source>
</evidence>
<feature type="compositionally biased region" description="Polar residues" evidence="1">
    <location>
        <begin position="102"/>
        <end position="130"/>
    </location>
</feature>
<dbReference type="HOGENOM" id="CLU_401704_0_0_1"/>
<evidence type="ECO:0000313" key="2">
    <source>
        <dbReference type="EMBL" id="ADV23274.1"/>
    </source>
</evidence>
<feature type="compositionally biased region" description="Low complexity" evidence="1">
    <location>
        <begin position="497"/>
        <end position="507"/>
    </location>
</feature>
<feature type="region of interest" description="Disordered" evidence="1">
    <location>
        <begin position="1"/>
        <end position="44"/>
    </location>
</feature>
<dbReference type="VEuPathDB" id="FungiDB:CGB_G0450C"/>
<feature type="compositionally biased region" description="Polar residues" evidence="1">
    <location>
        <begin position="601"/>
        <end position="629"/>
    </location>
</feature>
<dbReference type="eggNOG" id="ENOG502QWZ0">
    <property type="taxonomic scope" value="Eukaryota"/>
</dbReference>
<reference key="2">
    <citation type="journal article" date="2011" name="MBio">
        <title>Genome variation in Cryptococcus gattii, an emerging pathogen of immunocompetent hosts.</title>
        <authorList>
            <person name="D'Souza C.A."/>
            <person name="Kronstad J.W."/>
            <person name="Taylor G."/>
            <person name="Warren R."/>
            <person name="Yuen M."/>
            <person name="Hu G."/>
            <person name="Jung W.H."/>
            <person name="Sham A."/>
            <person name="Kidd S.E."/>
            <person name="Tangen K."/>
            <person name="Lee N."/>
            <person name="Zeilmaker T."/>
            <person name="Sawkins J."/>
            <person name="McVicker G."/>
            <person name="Shah S."/>
            <person name="Gnerre S."/>
            <person name="Griggs A."/>
            <person name="Zeng Q."/>
            <person name="Bartlett K."/>
            <person name="Li W."/>
            <person name="Wang X."/>
            <person name="Heitman J."/>
            <person name="Stajich J.E."/>
            <person name="Fraser J.A."/>
            <person name="Meyer W."/>
            <person name="Carter D."/>
            <person name="Schein J."/>
            <person name="Krzywinski M."/>
            <person name="Kwong-Chung K.J."/>
            <person name="Varma A."/>
            <person name="Wang J."/>
            <person name="Brunham R."/>
            <person name="Fyfe M."/>
            <person name="Ouellette B.F.F."/>
            <person name="Siddiqui A."/>
            <person name="Marra M."/>
            <person name="Jones S."/>
            <person name="Holt R."/>
            <person name="Birren B.W."/>
            <person name="Galagan J.E."/>
            <person name="Cuomo C.A."/>
        </authorList>
    </citation>
    <scope>NUCLEOTIDE SEQUENCE</scope>
    <source>
        <strain>WM276</strain>
    </source>
</reference>
<protein>
    <submittedName>
        <fullName evidence="2">Uncharacterized protein</fullName>
    </submittedName>
</protein>
<feature type="compositionally biased region" description="Basic and acidic residues" evidence="1">
    <location>
        <begin position="551"/>
        <end position="565"/>
    </location>
</feature>
<dbReference type="AlphaFoldDB" id="E6R8X1"/>
<feature type="compositionally biased region" description="Polar residues" evidence="1">
    <location>
        <begin position="18"/>
        <end position="29"/>
    </location>
</feature>
<feature type="region of interest" description="Disordered" evidence="1">
    <location>
        <begin position="416"/>
        <end position="637"/>
    </location>
</feature>
<keyword evidence="3" id="KW-1185">Reference proteome</keyword>
<proteinExistence type="predicted"/>
<accession>E6R8X1</accession>
<dbReference type="RefSeq" id="XP_003195061.1">
    <property type="nucleotide sequence ID" value="XM_003195013.1"/>
</dbReference>
<dbReference type="Proteomes" id="UP000007805">
    <property type="component" value="Chromosome G"/>
</dbReference>
<sequence>MTPAQSPQFVYGGFSPRRSLSNQPVASLTPSPPRRMPGSPLSASPCVEHCTLSFGKVPLPTSTAVSTDSEAGTFSSDWHYTSDARNNAQSPSLITSLFQTNPLPRSRQHSAGSASGSNPVSPATTGTSATKPILRKDTFSTNGEEGWRDHHMFSGFVLGVPRASEEDQTATGQHPPKKNPSSLTFAVKPCPVSTDSEAGTFSSDWHCHSNAFPTQARQPPRSSVTAPTPVTSNGILNQVEGNVGGTKPILRRGTISTAEEGGAGDGESSVSRVPECAERSVSSQPPLRRRPSALTFAVNPCLPLSPRSNAPYNQRSRSRSTSTSISNISTRRSPPPSTPSWCSTHSEEDSEEDEDEEDEEDDGFVESPIAIPGHEFDSDEGYHEDEEDGFTSDEDDAVAGIGTFTNMTKFQNRPFWAETQWAPRTSPNAPSTPRRKLGANREHAYPYLPSTTDEGDAEGPIQPANQRGRCSIRIITDKPSNTQCSRHRSPPPPIITAPPAARSPSAAELCRRRGSASAGPGASASASASGMAAARASGATVSPAKILTRGWKSDDAAFLPSRREPQSATVAETGRTIRFPSVPPTPVAERKASLPLPVASGRSNTSGGMAKTMQTPAQMQTPGGRQLSTGGILRRDKLEEMEIARGKGERLEPGGGLSRSLDGGFIGEMDMSLEGVEEGIEGIEID</sequence>
<feature type="region of interest" description="Disordered" evidence="1">
    <location>
        <begin position="102"/>
        <end position="146"/>
    </location>
</feature>
<feature type="region of interest" description="Disordered" evidence="1">
    <location>
        <begin position="164"/>
        <end position="183"/>
    </location>
</feature>
<feature type="compositionally biased region" description="Acidic residues" evidence="1">
    <location>
        <begin position="348"/>
        <end position="364"/>
    </location>
</feature>
<feature type="compositionally biased region" description="Acidic residues" evidence="1">
    <location>
        <begin position="377"/>
        <end position="397"/>
    </location>
</feature>
<feature type="compositionally biased region" description="Polar residues" evidence="1">
    <location>
        <begin position="422"/>
        <end position="431"/>
    </location>
</feature>
<evidence type="ECO:0000313" key="3">
    <source>
        <dbReference type="Proteomes" id="UP000007805"/>
    </source>
</evidence>